<name>A0A8I1E8F3_9PSED</name>
<comment type="function">
    <text evidence="10">Interacts with outer membrane receptor proteins that carry out high-affinity binding and energy dependent uptake into the periplasmic space of specific substrates. It could act to transduce energy from the cytoplasmic membrane to specific energy-requiring processes in the outer membrane, resulting in the release into the periplasm of ligands bound by these outer membrane proteins.</text>
</comment>
<gene>
    <name evidence="13" type="ORF">YA0853_23925</name>
</gene>
<keyword evidence="6 10" id="KW-0812">Transmembrane</keyword>
<evidence type="ECO:0000256" key="4">
    <source>
        <dbReference type="ARBA" id="ARBA00022475"/>
    </source>
</evidence>
<keyword evidence="9 10" id="KW-0472">Membrane</keyword>
<feature type="transmembrane region" description="Helical" evidence="10">
    <location>
        <begin position="32"/>
        <end position="54"/>
    </location>
</feature>
<keyword evidence="5 10" id="KW-0997">Cell inner membrane</keyword>
<evidence type="ECO:0000256" key="1">
    <source>
        <dbReference type="ARBA" id="ARBA00004383"/>
    </source>
</evidence>
<feature type="region of interest" description="Disordered" evidence="11">
    <location>
        <begin position="109"/>
        <end position="169"/>
    </location>
</feature>
<dbReference type="Pfam" id="PF03544">
    <property type="entry name" value="TonB_C"/>
    <property type="match status" value="1"/>
</dbReference>
<keyword evidence="4 10" id="KW-1003">Cell membrane</keyword>
<keyword evidence="8 10" id="KW-1133">Transmembrane helix</keyword>
<protein>
    <recommendedName>
        <fullName evidence="10">Protein TonB</fullName>
    </recommendedName>
</protein>
<dbReference type="GO" id="GO:0015031">
    <property type="term" value="P:protein transport"/>
    <property type="evidence" value="ECO:0007669"/>
    <property type="project" value="UniProtKB-UniRule"/>
</dbReference>
<dbReference type="InterPro" id="IPR051045">
    <property type="entry name" value="TonB-dependent_transducer"/>
</dbReference>
<dbReference type="GO" id="GO:0005886">
    <property type="term" value="C:plasma membrane"/>
    <property type="evidence" value="ECO:0007669"/>
    <property type="project" value="UniProtKB-SubCell"/>
</dbReference>
<evidence type="ECO:0000256" key="3">
    <source>
        <dbReference type="ARBA" id="ARBA00022448"/>
    </source>
</evidence>
<dbReference type="NCBIfam" id="TIGR01352">
    <property type="entry name" value="tonB_Cterm"/>
    <property type="match status" value="1"/>
</dbReference>
<comment type="similarity">
    <text evidence="2 10">Belongs to the TonB family.</text>
</comment>
<dbReference type="GO" id="GO:0015891">
    <property type="term" value="P:siderophore transport"/>
    <property type="evidence" value="ECO:0007669"/>
    <property type="project" value="InterPro"/>
</dbReference>
<evidence type="ECO:0000256" key="10">
    <source>
        <dbReference type="RuleBase" id="RU362123"/>
    </source>
</evidence>
<evidence type="ECO:0000259" key="12">
    <source>
        <dbReference type="PROSITE" id="PS52015"/>
    </source>
</evidence>
<evidence type="ECO:0000256" key="7">
    <source>
        <dbReference type="ARBA" id="ARBA00022927"/>
    </source>
</evidence>
<dbReference type="GO" id="GO:0031992">
    <property type="term" value="F:energy transducer activity"/>
    <property type="evidence" value="ECO:0007669"/>
    <property type="project" value="InterPro"/>
</dbReference>
<dbReference type="Proteomes" id="UP000645865">
    <property type="component" value="Unassembled WGS sequence"/>
</dbReference>
<dbReference type="AlphaFoldDB" id="A0A8I1E8F3"/>
<evidence type="ECO:0000256" key="9">
    <source>
        <dbReference type="ARBA" id="ARBA00023136"/>
    </source>
</evidence>
<dbReference type="RefSeq" id="WP_198712522.1">
    <property type="nucleotide sequence ID" value="NZ_DAMAHQ010000002.1"/>
</dbReference>
<organism evidence="13 14">
    <name type="scientific">Pseudomonas rhodesiae</name>
    <dbReference type="NCBI Taxonomy" id="76760"/>
    <lineage>
        <taxon>Bacteria</taxon>
        <taxon>Pseudomonadati</taxon>
        <taxon>Pseudomonadota</taxon>
        <taxon>Gammaproteobacteria</taxon>
        <taxon>Pseudomonadales</taxon>
        <taxon>Pseudomonadaceae</taxon>
        <taxon>Pseudomonas</taxon>
    </lineage>
</organism>
<feature type="compositionally biased region" description="Pro residues" evidence="11">
    <location>
        <begin position="123"/>
        <end position="151"/>
    </location>
</feature>
<dbReference type="GO" id="GO:0030288">
    <property type="term" value="C:outer membrane-bounded periplasmic space"/>
    <property type="evidence" value="ECO:0007669"/>
    <property type="project" value="InterPro"/>
</dbReference>
<dbReference type="GO" id="GO:0055085">
    <property type="term" value="P:transmembrane transport"/>
    <property type="evidence" value="ECO:0007669"/>
    <property type="project" value="InterPro"/>
</dbReference>
<dbReference type="Gene3D" id="3.30.1150.10">
    <property type="match status" value="1"/>
</dbReference>
<dbReference type="EMBL" id="JAEILH010000040">
    <property type="protein sequence ID" value="MBI6626684.1"/>
    <property type="molecule type" value="Genomic_DNA"/>
</dbReference>
<evidence type="ECO:0000256" key="2">
    <source>
        <dbReference type="ARBA" id="ARBA00006555"/>
    </source>
</evidence>
<evidence type="ECO:0000256" key="8">
    <source>
        <dbReference type="ARBA" id="ARBA00022989"/>
    </source>
</evidence>
<keyword evidence="3 10" id="KW-0813">Transport</keyword>
<evidence type="ECO:0000256" key="6">
    <source>
        <dbReference type="ARBA" id="ARBA00022692"/>
    </source>
</evidence>
<reference evidence="13" key="1">
    <citation type="submission" date="2020-12" db="EMBL/GenBank/DDBJ databases">
        <title>Comparative genomic insights into the epidemiology and virulence of plant pathogenic Pseudomonads from Turkey.</title>
        <authorList>
            <person name="Dillon M."/>
            <person name="Ruiz-Bedoya T."/>
            <person name="Bendalovic-Torma C."/>
            <person name="Guttman K.M."/>
            <person name="Kwak H."/>
            <person name="Middleton M.A."/>
            <person name="Wang P.W."/>
            <person name="Horuz S."/>
            <person name="Aysan Y."/>
            <person name="Guttman D.S."/>
        </authorList>
    </citation>
    <scope>NUCLEOTIDE SEQUENCE</scope>
    <source>
        <strain evidence="13">S5_IA_3a</strain>
    </source>
</reference>
<evidence type="ECO:0000256" key="5">
    <source>
        <dbReference type="ARBA" id="ARBA00022519"/>
    </source>
</evidence>
<dbReference type="PANTHER" id="PTHR33446">
    <property type="entry name" value="PROTEIN TONB-RELATED"/>
    <property type="match status" value="1"/>
</dbReference>
<feature type="domain" description="TonB C-terminal" evidence="12">
    <location>
        <begin position="173"/>
        <end position="264"/>
    </location>
</feature>
<keyword evidence="10" id="KW-0735">Signal-anchor</keyword>
<accession>A0A8I1E8F3</accession>
<evidence type="ECO:0000313" key="13">
    <source>
        <dbReference type="EMBL" id="MBI6626684.1"/>
    </source>
</evidence>
<dbReference type="InterPro" id="IPR003538">
    <property type="entry name" value="TonB"/>
</dbReference>
<dbReference type="SUPFAM" id="SSF74653">
    <property type="entry name" value="TolA/TonB C-terminal domain"/>
    <property type="match status" value="1"/>
</dbReference>
<dbReference type="InterPro" id="IPR037682">
    <property type="entry name" value="TonB_C"/>
</dbReference>
<sequence length="264" mass="28159">MTNLNIAFTDGINCPVWTVESKGPQERRRLPFHILPIAGAVLLAHLCLLTLLAAQTSHREITLANSSPPSSVRISMISPPAPPEPPAAIISELTPQVMTSETAQHLVAQEKPKIIEQPKSRPKPAPKPAAKPAPTLPLVEAPPRPPTPAPARPQTLPADSNNAPLLDLPSAGAKDVQTIGCRVPAPSYPRQARRQRIEGNVLVRLQINAQGQVQSAVVARSSGNQELDEAARATVMSASCAPYMENGHAISVRAVQPVNFSLNR</sequence>
<dbReference type="InterPro" id="IPR006260">
    <property type="entry name" value="TonB/TolA_C"/>
</dbReference>
<proteinExistence type="inferred from homology"/>
<dbReference type="PRINTS" id="PR01374">
    <property type="entry name" value="TONBPROTEIN"/>
</dbReference>
<comment type="caution">
    <text evidence="13">The sequence shown here is derived from an EMBL/GenBank/DDBJ whole genome shotgun (WGS) entry which is preliminary data.</text>
</comment>
<feature type="compositionally biased region" description="Basic and acidic residues" evidence="11">
    <location>
        <begin position="109"/>
        <end position="119"/>
    </location>
</feature>
<keyword evidence="7 10" id="KW-0653">Protein transport</keyword>
<evidence type="ECO:0000256" key="11">
    <source>
        <dbReference type="SAM" id="MobiDB-lite"/>
    </source>
</evidence>
<feature type="compositionally biased region" description="Polar residues" evidence="11">
    <location>
        <begin position="64"/>
        <end position="73"/>
    </location>
</feature>
<dbReference type="PROSITE" id="PS52015">
    <property type="entry name" value="TONB_CTD"/>
    <property type="match status" value="1"/>
</dbReference>
<comment type="subcellular location">
    <subcellularLocation>
        <location evidence="1 10">Cell inner membrane</location>
        <topology evidence="1 10">Single-pass membrane protein</topology>
        <orientation evidence="1 10">Periplasmic side</orientation>
    </subcellularLocation>
</comment>
<evidence type="ECO:0000313" key="14">
    <source>
        <dbReference type="Proteomes" id="UP000645865"/>
    </source>
</evidence>
<feature type="region of interest" description="Disordered" evidence="11">
    <location>
        <begin position="64"/>
        <end position="88"/>
    </location>
</feature>